<keyword evidence="2 3" id="KW-0808">Transferase</keyword>
<dbReference type="Pfam" id="PF03808">
    <property type="entry name" value="Glyco_tran_WecG"/>
    <property type="match status" value="1"/>
</dbReference>
<evidence type="ECO:0000313" key="3">
    <source>
        <dbReference type="EMBL" id="AWN42032.1"/>
    </source>
</evidence>
<reference evidence="4" key="1">
    <citation type="submission" date="2018-05" db="EMBL/GenBank/DDBJ databases">
        <title>Complete Genome Sequence of Methylobacterium sp. 17SD2-17.</title>
        <authorList>
            <person name="Srinivasan S."/>
        </authorList>
    </citation>
    <scope>NUCLEOTIDE SEQUENCE [LARGE SCALE GENOMIC DNA]</scope>
    <source>
        <strain evidence="4">17SD2-17</strain>
    </source>
</reference>
<dbReference type="KEGG" id="mets:DK389_17935"/>
<dbReference type="NCBIfam" id="TIGR00696">
    <property type="entry name" value="wecG_tagA_cpsF"/>
    <property type="match status" value="1"/>
</dbReference>
<proteinExistence type="predicted"/>
<keyword evidence="4" id="KW-1185">Reference proteome</keyword>
<organism evidence="3 4">
    <name type="scientific">Methylobacterium durans</name>
    <dbReference type="NCBI Taxonomy" id="2202825"/>
    <lineage>
        <taxon>Bacteria</taxon>
        <taxon>Pseudomonadati</taxon>
        <taxon>Pseudomonadota</taxon>
        <taxon>Alphaproteobacteria</taxon>
        <taxon>Hyphomicrobiales</taxon>
        <taxon>Methylobacteriaceae</taxon>
        <taxon>Methylobacterium</taxon>
    </lineage>
</organism>
<evidence type="ECO:0000256" key="1">
    <source>
        <dbReference type="ARBA" id="ARBA00022676"/>
    </source>
</evidence>
<dbReference type="EMBL" id="CP029550">
    <property type="protein sequence ID" value="AWN42032.1"/>
    <property type="molecule type" value="Genomic_DNA"/>
</dbReference>
<keyword evidence="1" id="KW-0328">Glycosyltransferase</keyword>
<dbReference type="Proteomes" id="UP000245926">
    <property type="component" value="Chromosome"/>
</dbReference>
<dbReference type="PANTHER" id="PTHR34136">
    <property type="match status" value="1"/>
</dbReference>
<protein>
    <submittedName>
        <fullName evidence="3">Glycosyltransferase</fullName>
    </submittedName>
</protein>
<evidence type="ECO:0000313" key="4">
    <source>
        <dbReference type="Proteomes" id="UP000245926"/>
    </source>
</evidence>
<dbReference type="GO" id="GO:0016758">
    <property type="term" value="F:hexosyltransferase activity"/>
    <property type="evidence" value="ECO:0007669"/>
    <property type="project" value="TreeGrafter"/>
</dbReference>
<name>A0A2U8W9N2_9HYPH</name>
<gene>
    <name evidence="3" type="ORF">DK389_17935</name>
</gene>
<dbReference type="RefSeq" id="WP_109891560.1">
    <property type="nucleotide sequence ID" value="NZ_CP029550.1"/>
</dbReference>
<dbReference type="OrthoDB" id="9771846at2"/>
<sequence>MRVELLGLPVDILSYEATLGRALAAMRGEAPRCQHVALNVAKLVNARRDPELDRDIRDSDLIGIDGAGIVLALRLLGQRDVARVAGIDLFESLIAACAEEGLRPYLLGARPDVVADTARALTQRHPGLQLAGYHHGYFRPEQEAEICRQIEMSGAHCLFIALPTPHKERFMRRHRDALNVPFLMGVGGSFDVVSGRVQRAPRRVQALGAEWFYRLAQEPRRLAGRYLKTNAVFAGLLLGEAARRLVAPQTAGPVGRGRGR</sequence>
<dbReference type="AlphaFoldDB" id="A0A2U8W9N2"/>
<accession>A0A2U8W9N2</accession>
<evidence type="ECO:0000256" key="2">
    <source>
        <dbReference type="ARBA" id="ARBA00022679"/>
    </source>
</evidence>
<dbReference type="PANTHER" id="PTHR34136:SF1">
    <property type="entry name" value="UDP-N-ACETYL-D-MANNOSAMINURONIC ACID TRANSFERASE"/>
    <property type="match status" value="1"/>
</dbReference>
<dbReference type="CDD" id="cd06533">
    <property type="entry name" value="Glyco_transf_WecG_TagA"/>
    <property type="match status" value="1"/>
</dbReference>
<dbReference type="InterPro" id="IPR004629">
    <property type="entry name" value="WecG_TagA_CpsF"/>
</dbReference>